<evidence type="ECO:0000259" key="2">
    <source>
        <dbReference type="SMART" id="SM00587"/>
    </source>
</evidence>
<keyword evidence="1" id="KW-0472">Membrane</keyword>
<dbReference type="OrthoDB" id="5915577at2759"/>
<dbReference type="InterPro" id="IPR052961">
    <property type="entry name" value="Oxido-Kinase-like_Enzymes"/>
</dbReference>
<dbReference type="AlphaFoldDB" id="A0A183IB88"/>
<gene>
    <name evidence="3" type="ORF">SBAD_LOCUS882</name>
</gene>
<accession>A0A183IB88</accession>
<evidence type="ECO:0000313" key="3">
    <source>
        <dbReference type="EMBL" id="VDO92462.1"/>
    </source>
</evidence>
<dbReference type="SMART" id="SM00587">
    <property type="entry name" value="CHK"/>
    <property type="match status" value="1"/>
</dbReference>
<dbReference type="InterPro" id="IPR011009">
    <property type="entry name" value="Kinase-like_dom_sf"/>
</dbReference>
<reference evidence="3 4" key="2">
    <citation type="submission" date="2018-11" db="EMBL/GenBank/DDBJ databases">
        <authorList>
            <consortium name="Pathogen Informatics"/>
        </authorList>
    </citation>
    <scope>NUCLEOTIDE SEQUENCE [LARGE SCALE GENOMIC DNA]</scope>
</reference>
<dbReference type="Proteomes" id="UP000270296">
    <property type="component" value="Unassembled WGS sequence"/>
</dbReference>
<protein>
    <submittedName>
        <fullName evidence="5">CHK domain-containing protein</fullName>
    </submittedName>
</protein>
<evidence type="ECO:0000313" key="4">
    <source>
        <dbReference type="Proteomes" id="UP000270296"/>
    </source>
</evidence>
<dbReference type="Pfam" id="PF07914">
    <property type="entry name" value="DUF1679"/>
    <property type="match status" value="1"/>
</dbReference>
<reference evidence="5" key="1">
    <citation type="submission" date="2016-06" db="UniProtKB">
        <authorList>
            <consortium name="WormBaseParasite"/>
        </authorList>
    </citation>
    <scope>IDENTIFICATION</scope>
</reference>
<dbReference type="Gene3D" id="3.90.1200.10">
    <property type="match status" value="1"/>
</dbReference>
<feature type="domain" description="CHK kinase-like" evidence="2">
    <location>
        <begin position="191"/>
        <end position="378"/>
    </location>
</feature>
<proteinExistence type="predicted"/>
<dbReference type="PANTHER" id="PTHR23020">
    <property type="entry name" value="UNCHARACTERIZED NUCLEAR HORMONE RECEPTOR-RELATED"/>
    <property type="match status" value="1"/>
</dbReference>
<dbReference type="InterPro" id="IPR015897">
    <property type="entry name" value="CHK_kinase-like"/>
</dbReference>
<dbReference type="EMBL" id="UZAM01006649">
    <property type="protein sequence ID" value="VDO92462.1"/>
    <property type="molecule type" value="Genomic_DNA"/>
</dbReference>
<organism evidence="5">
    <name type="scientific">Soboliphyme baturini</name>
    <dbReference type="NCBI Taxonomy" id="241478"/>
    <lineage>
        <taxon>Eukaryota</taxon>
        <taxon>Metazoa</taxon>
        <taxon>Ecdysozoa</taxon>
        <taxon>Nematoda</taxon>
        <taxon>Enoplea</taxon>
        <taxon>Dorylaimia</taxon>
        <taxon>Dioctophymatida</taxon>
        <taxon>Dioctophymatoidea</taxon>
        <taxon>Soboliphymatidae</taxon>
        <taxon>Soboliphyme</taxon>
    </lineage>
</organism>
<evidence type="ECO:0000313" key="5">
    <source>
        <dbReference type="WBParaSite" id="SBAD_0000090501-mRNA-1"/>
    </source>
</evidence>
<dbReference type="SUPFAM" id="SSF56112">
    <property type="entry name" value="Protein kinase-like (PK-like)"/>
    <property type="match status" value="1"/>
</dbReference>
<evidence type="ECO:0000256" key="1">
    <source>
        <dbReference type="SAM" id="Phobius"/>
    </source>
</evidence>
<dbReference type="WBParaSite" id="SBAD_0000090501-mRNA-1">
    <property type="protein sequence ID" value="SBAD_0000090501-mRNA-1"/>
    <property type="gene ID" value="SBAD_0000090501"/>
</dbReference>
<sequence length="450" mass="50880">MRTKSARGKKLVVVAVIYTHSLGFLIDFSHVDLYSFRIKPTEFLSPLSLQMTDDDQRIRLVLQEAVNKYYGKNLTLISADGVAVAGGKGFLSSIVRFNLVWSVNGTGLTDDDIPKTLIFKVPYLKLADVILSKASGEQTEVRKVCDANEDWITKIHNTECLIYSLFGKTPPVPVAICYMSELRTDHQAGMLVLQNLQEIGHAWEDVSQGLNLKQLHSMIDLLCRLHTWSLETDSWSANVPSYKEYLRWMTTMPPDTISELMKKLSVTLQRITGTSVDIGLVKRLTSEHFALAEEQLCDEKLPIVLVHGDLWVNNIFFDNSADGSSVVGIIDWQLAHRGTCLDDLVHLMVWNVDAELRRSHQDEILEHYFDTMSRFVSDTELPSLQQLKDAYNKTFAIQAMFFVIDFSCIVNEIVDAASKKAEKQTATIAWRLASAYEDAVQYLRGHDLLV</sequence>
<feature type="transmembrane region" description="Helical" evidence="1">
    <location>
        <begin position="12"/>
        <end position="31"/>
    </location>
</feature>
<dbReference type="InterPro" id="IPR012877">
    <property type="entry name" value="Dhs-27"/>
</dbReference>
<name>A0A183IB88_9BILA</name>
<keyword evidence="1" id="KW-0812">Transmembrane</keyword>
<dbReference type="PANTHER" id="PTHR23020:SF41">
    <property type="entry name" value="AMINOGLYCOSIDE PHOSPHOTRANSFERASE DOMAIN-CONTAINING PROTEIN"/>
    <property type="match status" value="1"/>
</dbReference>
<keyword evidence="1" id="KW-1133">Transmembrane helix</keyword>
<keyword evidence="4" id="KW-1185">Reference proteome</keyword>